<gene>
    <name evidence="1" type="ORF">NCTC11179_01145</name>
</gene>
<dbReference type="EMBL" id="UGQL01000001">
    <property type="protein sequence ID" value="STZ27609.1"/>
    <property type="molecule type" value="Genomic_DNA"/>
</dbReference>
<evidence type="ECO:0000313" key="1">
    <source>
        <dbReference type="EMBL" id="STZ27609.1"/>
    </source>
</evidence>
<accession>A0A378RMN8</accession>
<protein>
    <submittedName>
        <fullName evidence="1">Uncharacterized protein</fullName>
    </submittedName>
</protein>
<name>A0A378RMN8_MYROD</name>
<proteinExistence type="predicted"/>
<dbReference type="PROSITE" id="PS51257">
    <property type="entry name" value="PROKAR_LIPOPROTEIN"/>
    <property type="match status" value="1"/>
</dbReference>
<keyword evidence="2" id="KW-1185">Reference proteome</keyword>
<dbReference type="InterPro" id="IPR036249">
    <property type="entry name" value="Thioredoxin-like_sf"/>
</dbReference>
<organism evidence="1 2">
    <name type="scientific">Myroides odoratus</name>
    <name type="common">Flavobacterium odoratum</name>
    <dbReference type="NCBI Taxonomy" id="256"/>
    <lineage>
        <taxon>Bacteria</taxon>
        <taxon>Pseudomonadati</taxon>
        <taxon>Bacteroidota</taxon>
        <taxon>Flavobacteriia</taxon>
        <taxon>Flavobacteriales</taxon>
        <taxon>Flavobacteriaceae</taxon>
        <taxon>Myroides</taxon>
    </lineage>
</organism>
<dbReference type="AlphaFoldDB" id="A0A378RMN8"/>
<dbReference type="Proteomes" id="UP000255024">
    <property type="component" value="Unassembled WGS sequence"/>
</dbReference>
<dbReference type="RefSeq" id="WP_115090515.1">
    <property type="nucleotide sequence ID" value="NZ_CP068107.1"/>
</dbReference>
<sequence length="241" mass="28451">MIKSLSYFILFVLFFSCKKGDDKENYIKDKIPMLYTNLNHVELDSFKNRMLLKDEKLLSFDMNLLRKGTKNDFDSILVNITRDLGGNIEKIILTDSVGKETKINSEKFILTALNGEHYILSDFNNDKTYIIMISTSCGFCLQSFKKLNEIVENDTEKKKKYVAIFQNTLEEVENYKKGYSIDNFGFLNDRWIKFTKENDFSKKLNFSYNPYEDGYPTLLYKNKNSREKVHQSKEIYRILTH</sequence>
<dbReference type="SUPFAM" id="SSF52833">
    <property type="entry name" value="Thioredoxin-like"/>
    <property type="match status" value="1"/>
</dbReference>
<evidence type="ECO:0000313" key="2">
    <source>
        <dbReference type="Proteomes" id="UP000255024"/>
    </source>
</evidence>
<reference evidence="1 2" key="1">
    <citation type="submission" date="2018-06" db="EMBL/GenBank/DDBJ databases">
        <authorList>
            <consortium name="Pathogen Informatics"/>
            <person name="Doyle S."/>
        </authorList>
    </citation>
    <scope>NUCLEOTIDE SEQUENCE [LARGE SCALE GENOMIC DNA]</scope>
    <source>
        <strain evidence="1 2">NCTC11179</strain>
    </source>
</reference>
<dbReference type="Gene3D" id="3.40.30.10">
    <property type="entry name" value="Glutaredoxin"/>
    <property type="match status" value="1"/>
</dbReference>